<dbReference type="GO" id="GO:0003700">
    <property type="term" value="F:DNA-binding transcription factor activity"/>
    <property type="evidence" value="ECO:0007669"/>
    <property type="project" value="InterPro"/>
</dbReference>
<keyword evidence="3" id="KW-0804">Transcription</keyword>
<keyword evidence="2" id="KW-0238">DNA-binding</keyword>
<dbReference type="Pfam" id="PF01418">
    <property type="entry name" value="HTH_6"/>
    <property type="match status" value="1"/>
</dbReference>
<reference evidence="6" key="1">
    <citation type="submission" date="2022-10" db="EMBL/GenBank/DDBJ databases">
        <authorList>
            <person name="Botero Cardona J."/>
        </authorList>
    </citation>
    <scope>NUCLEOTIDE SEQUENCE</scope>
    <source>
        <strain evidence="6">LMG 31819</strain>
        <strain evidence="7">R-53529</strain>
    </source>
</reference>
<dbReference type="GO" id="GO:1901135">
    <property type="term" value="P:carbohydrate derivative metabolic process"/>
    <property type="evidence" value="ECO:0007669"/>
    <property type="project" value="InterPro"/>
</dbReference>
<feature type="domain" description="SIS" evidence="5">
    <location>
        <begin position="152"/>
        <end position="289"/>
    </location>
</feature>
<dbReference type="PROSITE" id="PS51071">
    <property type="entry name" value="HTH_RPIR"/>
    <property type="match status" value="1"/>
</dbReference>
<dbReference type="RefSeq" id="WP_271790491.1">
    <property type="nucleotide sequence ID" value="NZ_CAMXCJ010000007.1"/>
</dbReference>
<evidence type="ECO:0000259" key="5">
    <source>
        <dbReference type="PROSITE" id="PS51464"/>
    </source>
</evidence>
<evidence type="ECO:0000313" key="8">
    <source>
        <dbReference type="Proteomes" id="UP001154255"/>
    </source>
</evidence>
<evidence type="ECO:0000313" key="7">
    <source>
        <dbReference type="EMBL" id="CAI3957197.1"/>
    </source>
</evidence>
<comment type="caution">
    <text evidence="6">The sequence shown here is derived from an EMBL/GenBank/DDBJ whole genome shotgun (WGS) entry which is preliminary data.</text>
</comment>
<dbReference type="GO" id="GO:0003677">
    <property type="term" value="F:DNA binding"/>
    <property type="evidence" value="ECO:0007669"/>
    <property type="project" value="UniProtKB-KW"/>
</dbReference>
<dbReference type="InterPro" id="IPR009057">
    <property type="entry name" value="Homeodomain-like_sf"/>
</dbReference>
<dbReference type="InterPro" id="IPR036388">
    <property type="entry name" value="WH-like_DNA-bd_sf"/>
</dbReference>
<proteinExistence type="predicted"/>
<dbReference type="CDD" id="cd05013">
    <property type="entry name" value="SIS_RpiR"/>
    <property type="match status" value="1"/>
</dbReference>
<dbReference type="Gene3D" id="1.10.10.10">
    <property type="entry name" value="Winged helix-like DNA-binding domain superfamily/Winged helix DNA-binding domain"/>
    <property type="match status" value="1"/>
</dbReference>
<keyword evidence="9" id="KW-1185">Reference proteome</keyword>
<dbReference type="GO" id="GO:0097367">
    <property type="term" value="F:carbohydrate derivative binding"/>
    <property type="evidence" value="ECO:0007669"/>
    <property type="project" value="InterPro"/>
</dbReference>
<dbReference type="InterPro" id="IPR035472">
    <property type="entry name" value="RpiR-like_SIS"/>
</dbReference>
<dbReference type="EMBL" id="CAMXCM010000008">
    <property type="protein sequence ID" value="CAI3955059.1"/>
    <property type="molecule type" value="Genomic_DNA"/>
</dbReference>
<dbReference type="Gene3D" id="3.40.50.10490">
    <property type="entry name" value="Glucose-6-phosphate isomerase like protein, domain 1"/>
    <property type="match status" value="1"/>
</dbReference>
<gene>
    <name evidence="7" type="ORF">R53529_LOCUS2070</name>
    <name evidence="6" type="ORF">R53530_LOCUS2067</name>
</gene>
<evidence type="ECO:0000256" key="1">
    <source>
        <dbReference type="ARBA" id="ARBA00023015"/>
    </source>
</evidence>
<dbReference type="SUPFAM" id="SSF46689">
    <property type="entry name" value="Homeodomain-like"/>
    <property type="match status" value="1"/>
</dbReference>
<accession>A0A9W4TSW9</accession>
<evidence type="ECO:0000313" key="6">
    <source>
        <dbReference type="EMBL" id="CAI3955059.1"/>
    </source>
</evidence>
<evidence type="ECO:0000259" key="4">
    <source>
        <dbReference type="PROSITE" id="PS51071"/>
    </source>
</evidence>
<dbReference type="InterPro" id="IPR001347">
    <property type="entry name" value="SIS_dom"/>
</dbReference>
<dbReference type="PANTHER" id="PTHR30514">
    <property type="entry name" value="GLUCOKINASE"/>
    <property type="match status" value="1"/>
</dbReference>
<dbReference type="Pfam" id="PF01380">
    <property type="entry name" value="SIS"/>
    <property type="match status" value="1"/>
</dbReference>
<organism evidence="6 8">
    <name type="scientific">Commensalibacter communis</name>
    <dbReference type="NCBI Taxonomy" id="2972786"/>
    <lineage>
        <taxon>Bacteria</taxon>
        <taxon>Pseudomonadati</taxon>
        <taxon>Pseudomonadota</taxon>
        <taxon>Alphaproteobacteria</taxon>
        <taxon>Acetobacterales</taxon>
        <taxon>Acetobacteraceae</taxon>
    </lineage>
</organism>
<dbReference type="PROSITE" id="PS51464">
    <property type="entry name" value="SIS"/>
    <property type="match status" value="1"/>
</dbReference>
<dbReference type="SUPFAM" id="SSF53697">
    <property type="entry name" value="SIS domain"/>
    <property type="match status" value="1"/>
</dbReference>
<keyword evidence="1" id="KW-0805">Transcription regulation</keyword>
<dbReference type="InterPro" id="IPR046348">
    <property type="entry name" value="SIS_dom_sf"/>
</dbReference>
<dbReference type="EMBL" id="CAMXCS010000008">
    <property type="protein sequence ID" value="CAI3957197.1"/>
    <property type="molecule type" value="Genomic_DNA"/>
</dbReference>
<dbReference type="PANTHER" id="PTHR30514:SF20">
    <property type="entry name" value="TRANSCRIPTIONAL REGULATOR"/>
    <property type="match status" value="1"/>
</dbReference>
<dbReference type="InterPro" id="IPR000281">
    <property type="entry name" value="HTH_RpiR"/>
</dbReference>
<dbReference type="Proteomes" id="UP001154259">
    <property type="component" value="Unassembled WGS sequence"/>
</dbReference>
<evidence type="ECO:0000256" key="3">
    <source>
        <dbReference type="ARBA" id="ARBA00023163"/>
    </source>
</evidence>
<evidence type="ECO:0000256" key="2">
    <source>
        <dbReference type="ARBA" id="ARBA00023125"/>
    </source>
</evidence>
<sequence>MEQAFENKIKNDENTLLPHDFYSLHQLILDRKTSFSKRLVQIADFLLVTPSYTIAFGKITEIAQAAGVQPSALVRFAKSLGYSGFSELQSIFREHASRFWPDYSERIENINHQDLNNEAITQKKLLSGFIESSHQSLNILEHNINYIHLDKMIDMLANAETICFVGTERVYSIVMYMTYVFRRAGIKCEYADDAGGLARNQIELLSKKDAILTISYTPYASKTLDLVFFAKDLGIPIAAITDSSFSPLVHKANTWLEITESNYSGFRSLTATFAIVSMLAIAINTKRKK</sequence>
<feature type="domain" description="HTH rpiR-type" evidence="4">
    <location>
        <begin position="22"/>
        <end position="99"/>
    </location>
</feature>
<evidence type="ECO:0000313" key="9">
    <source>
        <dbReference type="Proteomes" id="UP001154259"/>
    </source>
</evidence>
<dbReference type="AlphaFoldDB" id="A0A9W4TSW9"/>
<name>A0A9W4TSW9_9PROT</name>
<dbReference type="Proteomes" id="UP001154255">
    <property type="component" value="Unassembled WGS sequence"/>
</dbReference>
<protein>
    <submittedName>
        <fullName evidence="6">MurR/RpiR family</fullName>
    </submittedName>
</protein>
<dbReference type="InterPro" id="IPR047640">
    <property type="entry name" value="RpiR-like"/>
</dbReference>